<accession>A0A937K1R4</accession>
<dbReference type="Proteomes" id="UP000659388">
    <property type="component" value="Unassembled WGS sequence"/>
</dbReference>
<evidence type="ECO:0008006" key="5">
    <source>
        <dbReference type="Google" id="ProtNLM"/>
    </source>
</evidence>
<gene>
    <name evidence="3" type="ORF">JL102_16615</name>
</gene>
<keyword evidence="2" id="KW-0732">Signal</keyword>
<sequence>MKKILSLAAAFGAMFYLSSCGDDDNGGVTPNPVADTVLTGYIKSDMTLTNDKIWVIDGRVFVTNGAKLTIEEGTIIKGKEGKGSAASALTIARDGLIDAEGTAENPIIFTAMTDNIKVGQKRGTNLEVTDNQQWGGVVILGSAPISPSAGTSAQIEGVSASEPLGQYGGDKPDDNQGVFKYVSIRHGGTTIDAAKGNDINGLTLGGVGSGTQISHVEIFANFDDGIEFFGGTVNVSDVLIYGVGDDALDVDQAYAGTIDNFMIYTASSTDSDEGLEIDGPEGPENSEGKFTIKNGTITSVDGGGSAADFKSEPQGTVSNVKWEGFDGGATLQIRASFNADDNCAAETDAYTNLIDGVLVFNNVKFDAFKVYDEDGKDENPDECDLPIDYQANAEDMATSSEATGATDATAFNSWTISSILDLL</sequence>
<feature type="compositionally biased region" description="Acidic residues" evidence="1">
    <location>
        <begin position="272"/>
        <end position="281"/>
    </location>
</feature>
<organism evidence="3 4">
    <name type="scientific">Fulvivirga sediminis</name>
    <dbReference type="NCBI Taxonomy" id="2803949"/>
    <lineage>
        <taxon>Bacteria</taxon>
        <taxon>Pseudomonadati</taxon>
        <taxon>Bacteroidota</taxon>
        <taxon>Cytophagia</taxon>
        <taxon>Cytophagales</taxon>
        <taxon>Fulvivirgaceae</taxon>
        <taxon>Fulvivirga</taxon>
    </lineage>
</organism>
<comment type="caution">
    <text evidence="3">The sequence shown here is derived from an EMBL/GenBank/DDBJ whole genome shotgun (WGS) entry which is preliminary data.</text>
</comment>
<protein>
    <recommendedName>
        <fullName evidence="5">T9SS C-terminal target domain-containing protein</fullName>
    </recommendedName>
</protein>
<dbReference type="PANTHER" id="PTHR41339:SF1">
    <property type="entry name" value="SECRETED PROTEIN"/>
    <property type="match status" value="1"/>
</dbReference>
<proteinExistence type="predicted"/>
<dbReference type="EMBL" id="JAESIY010000009">
    <property type="protein sequence ID" value="MBL3657776.1"/>
    <property type="molecule type" value="Genomic_DNA"/>
</dbReference>
<reference evidence="3" key="1">
    <citation type="submission" date="2021-01" db="EMBL/GenBank/DDBJ databases">
        <title>Fulvivirga kasyanovii gen. nov., sp nov., a novel member of the phylum Bacteroidetes isolated from seawater in a mussel farm.</title>
        <authorList>
            <person name="Zhao L.-H."/>
            <person name="Wang Z.-J."/>
        </authorList>
    </citation>
    <scope>NUCLEOTIDE SEQUENCE</scope>
    <source>
        <strain evidence="3">2943</strain>
    </source>
</reference>
<feature type="signal peptide" evidence="2">
    <location>
        <begin position="1"/>
        <end position="21"/>
    </location>
</feature>
<name>A0A937K1R4_9BACT</name>
<keyword evidence="4" id="KW-1185">Reference proteome</keyword>
<feature type="chain" id="PRO_5036932992" description="T9SS C-terminal target domain-containing protein" evidence="2">
    <location>
        <begin position="22"/>
        <end position="423"/>
    </location>
</feature>
<dbReference type="RefSeq" id="WP_202245565.1">
    <property type="nucleotide sequence ID" value="NZ_JAESIY010000009.1"/>
</dbReference>
<dbReference type="AlphaFoldDB" id="A0A937K1R4"/>
<evidence type="ECO:0000313" key="3">
    <source>
        <dbReference type="EMBL" id="MBL3657776.1"/>
    </source>
</evidence>
<dbReference type="InterPro" id="IPR011050">
    <property type="entry name" value="Pectin_lyase_fold/virulence"/>
</dbReference>
<dbReference type="SUPFAM" id="SSF51126">
    <property type="entry name" value="Pectin lyase-like"/>
    <property type="match status" value="1"/>
</dbReference>
<feature type="region of interest" description="Disordered" evidence="1">
    <location>
        <begin position="272"/>
        <end position="291"/>
    </location>
</feature>
<dbReference type="PANTHER" id="PTHR41339">
    <property type="entry name" value="LIPL48"/>
    <property type="match status" value="1"/>
</dbReference>
<evidence type="ECO:0000256" key="2">
    <source>
        <dbReference type="SAM" id="SignalP"/>
    </source>
</evidence>
<evidence type="ECO:0000256" key="1">
    <source>
        <dbReference type="SAM" id="MobiDB-lite"/>
    </source>
</evidence>
<evidence type="ECO:0000313" key="4">
    <source>
        <dbReference type="Proteomes" id="UP000659388"/>
    </source>
</evidence>